<sequence length="113" mass="12687">MGKDVADASMAAISSFFSIRPRFLCSQHYDSVERTRLSAMYGIVKYPEFYIEDLVLSSVDPVPAAYRVDFEAVSVPGLTLKVLGFAKDSKVVFIHWKGGKSLYRLSHFAPPEY</sequence>
<organism evidence="1 3">
    <name type="scientific">Perkinsus olseni</name>
    <name type="common">Perkinsus atlanticus</name>
    <dbReference type="NCBI Taxonomy" id="32597"/>
    <lineage>
        <taxon>Eukaryota</taxon>
        <taxon>Sar</taxon>
        <taxon>Alveolata</taxon>
        <taxon>Perkinsozoa</taxon>
        <taxon>Perkinsea</taxon>
        <taxon>Perkinsida</taxon>
        <taxon>Perkinsidae</taxon>
        <taxon>Perkinsus</taxon>
    </lineage>
</organism>
<proteinExistence type="predicted"/>
<dbReference type="Proteomes" id="UP000574390">
    <property type="component" value="Unassembled WGS sequence"/>
</dbReference>
<evidence type="ECO:0000313" key="3">
    <source>
        <dbReference type="Proteomes" id="UP000553632"/>
    </source>
</evidence>
<dbReference type="AlphaFoldDB" id="A0A7J6Q8A1"/>
<evidence type="ECO:0000313" key="4">
    <source>
        <dbReference type="Proteomes" id="UP000574390"/>
    </source>
</evidence>
<reference evidence="3 4" key="1">
    <citation type="submission" date="2020-04" db="EMBL/GenBank/DDBJ databases">
        <title>Perkinsus olseni comparative genomics.</title>
        <authorList>
            <person name="Bogema D.R."/>
        </authorList>
    </citation>
    <scope>NUCLEOTIDE SEQUENCE [LARGE SCALE GENOMIC DNA]</scope>
    <source>
        <strain evidence="2">ATCC PRA-205</strain>
        <strain evidence="1 3">ATCC PRA-207</strain>
    </source>
</reference>
<dbReference type="EMBL" id="JABANM010028109">
    <property type="protein sequence ID" value="KAF4710227.1"/>
    <property type="molecule type" value="Genomic_DNA"/>
</dbReference>
<dbReference type="EMBL" id="JABANO010034874">
    <property type="protein sequence ID" value="KAF4704402.1"/>
    <property type="molecule type" value="Genomic_DNA"/>
</dbReference>
<name>A0A7J6Q8A1_PEROL</name>
<accession>A0A7J6Q8A1</accession>
<protein>
    <submittedName>
        <fullName evidence="1">Uncharacterized protein</fullName>
    </submittedName>
</protein>
<dbReference type="Proteomes" id="UP000553632">
    <property type="component" value="Unassembled WGS sequence"/>
</dbReference>
<evidence type="ECO:0000313" key="2">
    <source>
        <dbReference type="EMBL" id="KAF4710227.1"/>
    </source>
</evidence>
<keyword evidence="3" id="KW-1185">Reference proteome</keyword>
<evidence type="ECO:0000313" key="1">
    <source>
        <dbReference type="EMBL" id="KAF4704402.1"/>
    </source>
</evidence>
<gene>
    <name evidence="2" type="ORF">FOZ62_028867</name>
    <name evidence="1" type="ORF">FOZ63_033153</name>
</gene>
<comment type="caution">
    <text evidence="1">The sequence shown here is derived from an EMBL/GenBank/DDBJ whole genome shotgun (WGS) entry which is preliminary data.</text>
</comment>